<accession>A0A291GTK1</accession>
<protein>
    <submittedName>
        <fullName evidence="3">Transcriptional regulator</fullName>
    </submittedName>
</protein>
<reference evidence="3 4" key="1">
    <citation type="journal article" date="2014" name="Int. J. Syst. Evol. Microbiol.">
        <title>Brachybacterium ginsengisoli sp. nov., isolated from soil of a ginseng field.</title>
        <authorList>
            <person name="Hoang V.A."/>
            <person name="Kim Y.J."/>
            <person name="Nguyen N.L."/>
            <person name="Yang D.C."/>
        </authorList>
    </citation>
    <scope>NUCLEOTIDE SEQUENCE [LARGE SCALE GENOMIC DNA]</scope>
    <source>
        <strain evidence="3 4">DCY80</strain>
    </source>
</reference>
<sequence>MSARTPSLVLLGEGADETFAALADRTRRQILVRLAETPDDAGSVARDLDVSRQAVAKHLRILEGAGLVRAARASRRRVHSVDAERILEVSDLLGIVARGWDRRLEGIREEAERRDREPRDREQSERGLGEVERGEVGRGEVAPSAEI</sequence>
<gene>
    <name evidence="3" type="ORF">CFK41_01110</name>
</gene>
<dbReference type="InterPro" id="IPR036390">
    <property type="entry name" value="WH_DNA-bd_sf"/>
</dbReference>
<dbReference type="Pfam" id="PF12840">
    <property type="entry name" value="HTH_20"/>
    <property type="match status" value="1"/>
</dbReference>
<dbReference type="InterPro" id="IPR036388">
    <property type="entry name" value="WH-like_DNA-bd_sf"/>
</dbReference>
<feature type="compositionally biased region" description="Basic and acidic residues" evidence="1">
    <location>
        <begin position="107"/>
        <end position="138"/>
    </location>
</feature>
<dbReference type="Proteomes" id="UP000217889">
    <property type="component" value="Chromosome"/>
</dbReference>
<dbReference type="KEGG" id="bgg:CFK41_01110"/>
<dbReference type="NCBIfam" id="NF033788">
    <property type="entry name" value="HTH_metalloreg"/>
    <property type="match status" value="1"/>
</dbReference>
<dbReference type="SMART" id="SM00418">
    <property type="entry name" value="HTH_ARSR"/>
    <property type="match status" value="1"/>
</dbReference>
<dbReference type="PANTHER" id="PTHR38600">
    <property type="entry name" value="TRANSCRIPTIONAL REGULATORY PROTEIN"/>
    <property type="match status" value="1"/>
</dbReference>
<dbReference type="Gene3D" id="1.10.10.10">
    <property type="entry name" value="Winged helix-like DNA-binding domain superfamily/Winged helix DNA-binding domain"/>
    <property type="match status" value="1"/>
</dbReference>
<dbReference type="GO" id="GO:0003700">
    <property type="term" value="F:DNA-binding transcription factor activity"/>
    <property type="evidence" value="ECO:0007669"/>
    <property type="project" value="InterPro"/>
</dbReference>
<dbReference type="InterPro" id="IPR001845">
    <property type="entry name" value="HTH_ArsR_DNA-bd_dom"/>
</dbReference>
<dbReference type="PRINTS" id="PR00778">
    <property type="entry name" value="HTHARSR"/>
</dbReference>
<feature type="domain" description="HTH arsR-type" evidence="2">
    <location>
        <begin position="8"/>
        <end position="101"/>
    </location>
</feature>
<dbReference type="InterPro" id="IPR011991">
    <property type="entry name" value="ArsR-like_HTH"/>
</dbReference>
<dbReference type="RefSeq" id="WP_096798007.1">
    <property type="nucleotide sequence ID" value="NZ_CP023564.1"/>
</dbReference>
<evidence type="ECO:0000313" key="4">
    <source>
        <dbReference type="Proteomes" id="UP000217889"/>
    </source>
</evidence>
<dbReference type="OrthoDB" id="9806976at2"/>
<evidence type="ECO:0000259" key="2">
    <source>
        <dbReference type="PROSITE" id="PS50987"/>
    </source>
</evidence>
<dbReference type="AlphaFoldDB" id="A0A291GTK1"/>
<organism evidence="3 4">
    <name type="scientific">Brachybacterium ginsengisoli</name>
    <dbReference type="NCBI Taxonomy" id="1331682"/>
    <lineage>
        <taxon>Bacteria</taxon>
        <taxon>Bacillati</taxon>
        <taxon>Actinomycetota</taxon>
        <taxon>Actinomycetes</taxon>
        <taxon>Micrococcales</taxon>
        <taxon>Dermabacteraceae</taxon>
        <taxon>Brachybacterium</taxon>
    </lineage>
</organism>
<dbReference type="CDD" id="cd00090">
    <property type="entry name" value="HTH_ARSR"/>
    <property type="match status" value="1"/>
</dbReference>
<dbReference type="PROSITE" id="PS50987">
    <property type="entry name" value="HTH_ARSR_2"/>
    <property type="match status" value="1"/>
</dbReference>
<dbReference type="PANTHER" id="PTHR38600:SF1">
    <property type="entry name" value="TRANSCRIPTIONAL REGULATORY PROTEIN"/>
    <property type="match status" value="1"/>
</dbReference>
<evidence type="ECO:0000256" key="1">
    <source>
        <dbReference type="SAM" id="MobiDB-lite"/>
    </source>
</evidence>
<keyword evidence="4" id="KW-1185">Reference proteome</keyword>
<feature type="region of interest" description="Disordered" evidence="1">
    <location>
        <begin position="107"/>
        <end position="147"/>
    </location>
</feature>
<dbReference type="SUPFAM" id="SSF46785">
    <property type="entry name" value="Winged helix' DNA-binding domain"/>
    <property type="match status" value="1"/>
</dbReference>
<name>A0A291GTK1_9MICO</name>
<dbReference type="EMBL" id="CP023564">
    <property type="protein sequence ID" value="ATG53528.1"/>
    <property type="molecule type" value="Genomic_DNA"/>
</dbReference>
<evidence type="ECO:0000313" key="3">
    <source>
        <dbReference type="EMBL" id="ATG53528.1"/>
    </source>
</evidence>
<proteinExistence type="predicted"/>